<evidence type="ECO:0000256" key="1">
    <source>
        <dbReference type="SAM" id="MobiDB-lite"/>
    </source>
</evidence>
<reference evidence="3" key="1">
    <citation type="submission" date="2011-09" db="EMBL/GenBank/DDBJ databases">
        <title>The permanent draft genome of Mucilaginibacter paludis DSM 18603.</title>
        <authorList>
            <consortium name="US DOE Joint Genome Institute (JGI-PGF)"/>
            <person name="Lucas S."/>
            <person name="Han J."/>
            <person name="Lapidus A."/>
            <person name="Bruce D."/>
            <person name="Goodwin L."/>
            <person name="Pitluck S."/>
            <person name="Peters L."/>
            <person name="Kyrpides N."/>
            <person name="Mavromatis K."/>
            <person name="Ivanova N."/>
            <person name="Mikhailova N."/>
            <person name="Held B."/>
            <person name="Detter J.C."/>
            <person name="Tapia R."/>
            <person name="Han C."/>
            <person name="Land M."/>
            <person name="Hauser L."/>
            <person name="Markowitz V."/>
            <person name="Cheng J.-F."/>
            <person name="Hugenholtz P."/>
            <person name="Woyke T."/>
            <person name="Wu D."/>
            <person name="Tindall B."/>
            <person name="Brambilla E."/>
            <person name="Klenk H.-P."/>
            <person name="Eisen J.A."/>
        </authorList>
    </citation>
    <scope>NUCLEOTIDE SEQUENCE [LARGE SCALE GENOMIC DNA]</scope>
    <source>
        <strain evidence="3">DSM 18603</strain>
    </source>
</reference>
<feature type="domain" description="HEPN" evidence="2">
    <location>
        <begin position="127"/>
        <end position="254"/>
    </location>
</feature>
<evidence type="ECO:0000259" key="2">
    <source>
        <dbReference type="PROSITE" id="PS50910"/>
    </source>
</evidence>
<dbReference type="PROSITE" id="PS50910">
    <property type="entry name" value="HEPN"/>
    <property type="match status" value="1"/>
</dbReference>
<protein>
    <recommendedName>
        <fullName evidence="2">HEPN domain-containing protein</fullName>
    </recommendedName>
</protein>
<dbReference type="InterPro" id="IPR007842">
    <property type="entry name" value="HEPN_dom"/>
</dbReference>
<dbReference type="OrthoDB" id="1321649at2"/>
<dbReference type="eggNOG" id="COG2250">
    <property type="taxonomic scope" value="Bacteria"/>
</dbReference>
<gene>
    <name evidence="3" type="ORF">Mucpa_2800</name>
</gene>
<evidence type="ECO:0000313" key="4">
    <source>
        <dbReference type="Proteomes" id="UP000002774"/>
    </source>
</evidence>
<dbReference type="Pfam" id="PF05168">
    <property type="entry name" value="HEPN"/>
    <property type="match status" value="1"/>
</dbReference>
<accession>H1Y8N9</accession>
<dbReference type="HOGENOM" id="CLU_470755_0_0_10"/>
<organism evidence="3 4">
    <name type="scientific">Mucilaginibacter paludis DSM 18603</name>
    <dbReference type="NCBI Taxonomy" id="714943"/>
    <lineage>
        <taxon>Bacteria</taxon>
        <taxon>Pseudomonadati</taxon>
        <taxon>Bacteroidota</taxon>
        <taxon>Sphingobacteriia</taxon>
        <taxon>Sphingobacteriales</taxon>
        <taxon>Sphingobacteriaceae</taxon>
        <taxon>Mucilaginibacter</taxon>
    </lineage>
</organism>
<name>H1Y8N9_9SPHI</name>
<sequence length="579" mass="65452">MEIADLKRIGEVIAEKIAVEKIYCLSHSDNNTHHLIIIIPASCGTKFTELEPFVRIATNASKAITYTFYQTGEIRAALKKGNLLFHLACIEPNLLYNKADSPDLPQSKAENLLAWKSEANAQFKDGAAKATAFLDGANFYSEKNDAGLTVFMLHQFIELTFRTLELALLAKEKKTHSITLHQELVTPLLPGLGVLFPADTPEEKEILKTLNNAYSSVRYEQNHQVNEAFIPTLFYRAYLLQKRTETIISELNALLDVKIREAEILEQASSAKAQGNKEVNKVNSLSQSNDRIASSMENTDTPMKPGLEKVIALIMGHLNPDQVYVFGSLCVQSTNLHLFNLKESSGNTDLHYDLLAISPLANPYGTNIQSIVNSLDGLTINLFVHTKEEALNKLENRNRFFCTVFKHGNLIHSKGDFLDKESIPMITKNENRDQTVNYCTRRILRSVTILMAAELVKDNLFEVTVFLLSQGIEQACLGLIYNFLGYAPNLHSLPHLLNICKMFWPENEECFPMQTPYDKKLLATLSQSHSALRYTVRNLIEQKDLNELYARFYSFIVRAEKLYLSTLSELEIEEYDAVK</sequence>
<dbReference type="Gene3D" id="1.20.120.330">
    <property type="entry name" value="Nucleotidyltransferases domain 2"/>
    <property type="match status" value="2"/>
</dbReference>
<dbReference type="STRING" id="714943.Mucpa_2800"/>
<dbReference type="RefSeq" id="WP_008507149.1">
    <property type="nucleotide sequence ID" value="NZ_CM001403.1"/>
</dbReference>
<dbReference type="AlphaFoldDB" id="H1Y8N9"/>
<dbReference type="Proteomes" id="UP000002774">
    <property type="component" value="Chromosome"/>
</dbReference>
<dbReference type="EMBL" id="CM001403">
    <property type="protein sequence ID" value="EHQ26911.1"/>
    <property type="molecule type" value="Genomic_DNA"/>
</dbReference>
<keyword evidence="4" id="KW-1185">Reference proteome</keyword>
<feature type="region of interest" description="Disordered" evidence="1">
    <location>
        <begin position="275"/>
        <end position="301"/>
    </location>
</feature>
<dbReference type="SUPFAM" id="SSF81593">
    <property type="entry name" value="Nucleotidyltransferase substrate binding subunit/domain"/>
    <property type="match status" value="2"/>
</dbReference>
<evidence type="ECO:0000313" key="3">
    <source>
        <dbReference type="EMBL" id="EHQ26911.1"/>
    </source>
</evidence>
<proteinExistence type="predicted"/>
<feature type="compositionally biased region" description="Polar residues" evidence="1">
    <location>
        <begin position="281"/>
        <end position="301"/>
    </location>
</feature>